<dbReference type="Proteomes" id="UP000244722">
    <property type="component" value="Unassembled WGS sequence"/>
</dbReference>
<feature type="compositionally biased region" description="Basic and acidic residues" evidence="1">
    <location>
        <begin position="107"/>
        <end position="123"/>
    </location>
</feature>
<evidence type="ECO:0000313" key="3">
    <source>
        <dbReference type="EMBL" id="PUU82702.1"/>
    </source>
</evidence>
<feature type="compositionally biased region" description="Basic and acidic residues" evidence="1">
    <location>
        <begin position="64"/>
        <end position="87"/>
    </location>
</feature>
<feature type="transmembrane region" description="Helical" evidence="2">
    <location>
        <begin position="27"/>
        <end position="45"/>
    </location>
</feature>
<keyword evidence="4" id="KW-1185">Reference proteome</keyword>
<sequence>MEELRQVLNNAGIKPNAVAFTVLGRQYTVLTTVRLIVCVCGYLVLRRAFLIYARKAHMQRLEALQREGKSGERTQTEEVTVDKDKPIPLDYESEGEGWGSKARRRQREAIKRAEREAERRNLEEENGGIDKYLD</sequence>
<dbReference type="EMBL" id="NESQ01000023">
    <property type="protein sequence ID" value="PUU82702.1"/>
    <property type="molecule type" value="Genomic_DNA"/>
</dbReference>
<evidence type="ECO:0000313" key="4">
    <source>
        <dbReference type="Proteomes" id="UP000244722"/>
    </source>
</evidence>
<dbReference type="AlphaFoldDB" id="A0A2T7A4N5"/>
<evidence type="ECO:0000256" key="1">
    <source>
        <dbReference type="SAM" id="MobiDB-lite"/>
    </source>
</evidence>
<organism evidence="3 4">
    <name type="scientific">Tuber borchii</name>
    <name type="common">White truffle</name>
    <dbReference type="NCBI Taxonomy" id="42251"/>
    <lineage>
        <taxon>Eukaryota</taxon>
        <taxon>Fungi</taxon>
        <taxon>Dikarya</taxon>
        <taxon>Ascomycota</taxon>
        <taxon>Pezizomycotina</taxon>
        <taxon>Pezizomycetes</taxon>
        <taxon>Pezizales</taxon>
        <taxon>Tuberaceae</taxon>
        <taxon>Tuber</taxon>
    </lineage>
</organism>
<reference evidence="3 4" key="1">
    <citation type="submission" date="2017-04" db="EMBL/GenBank/DDBJ databases">
        <title>Draft genome sequence of Tuber borchii Vittad., a whitish edible truffle.</title>
        <authorList>
            <consortium name="DOE Joint Genome Institute"/>
            <person name="Murat C."/>
            <person name="Kuo A."/>
            <person name="Barry K.W."/>
            <person name="Clum A."/>
            <person name="Dockter R.B."/>
            <person name="Fauchery L."/>
            <person name="Iotti M."/>
            <person name="Kohler A."/>
            <person name="Labutti K."/>
            <person name="Lindquist E.A."/>
            <person name="Lipzen A."/>
            <person name="Ohm R.A."/>
            <person name="Wang M."/>
            <person name="Grigoriev I.V."/>
            <person name="Zambonelli A."/>
            <person name="Martin F.M."/>
        </authorList>
    </citation>
    <scope>NUCLEOTIDE SEQUENCE [LARGE SCALE GENOMIC DNA]</scope>
    <source>
        <strain evidence="3 4">Tbo3840</strain>
    </source>
</reference>
<evidence type="ECO:0000256" key="2">
    <source>
        <dbReference type="SAM" id="Phobius"/>
    </source>
</evidence>
<comment type="caution">
    <text evidence="3">The sequence shown here is derived from an EMBL/GenBank/DDBJ whole genome shotgun (WGS) entry which is preliminary data.</text>
</comment>
<dbReference type="Pfam" id="PF07543">
    <property type="entry name" value="PGA2"/>
    <property type="match status" value="1"/>
</dbReference>
<feature type="region of interest" description="Disordered" evidence="1">
    <location>
        <begin position="64"/>
        <end position="134"/>
    </location>
</feature>
<keyword evidence="2" id="KW-1133">Transmembrane helix</keyword>
<dbReference type="InterPro" id="IPR011431">
    <property type="entry name" value="Trafficking_Pga2"/>
</dbReference>
<gene>
    <name evidence="3" type="ORF">B9Z19DRAFT_1190190</name>
</gene>
<dbReference type="STRING" id="42251.A0A2T7A4N5"/>
<keyword evidence="2" id="KW-0812">Transmembrane</keyword>
<proteinExistence type="predicted"/>
<name>A0A2T7A4N5_TUBBO</name>
<protein>
    <submittedName>
        <fullName evidence="3">Uncharacterized protein</fullName>
    </submittedName>
</protein>
<dbReference type="OrthoDB" id="5385961at2759"/>
<keyword evidence="2" id="KW-0472">Membrane</keyword>
<accession>A0A2T7A4N5</accession>